<dbReference type="AlphaFoldDB" id="A0AA39R010"/>
<feature type="region of interest" description="Disordered" evidence="2">
    <location>
        <begin position="53"/>
        <end position="276"/>
    </location>
</feature>
<dbReference type="Proteomes" id="UP001166286">
    <property type="component" value="Unassembled WGS sequence"/>
</dbReference>
<evidence type="ECO:0000256" key="1">
    <source>
        <dbReference type="PROSITE-ProRule" id="PRU00042"/>
    </source>
</evidence>
<protein>
    <recommendedName>
        <fullName evidence="3">C2H2-type domain-containing protein</fullName>
    </recommendedName>
</protein>
<feature type="compositionally biased region" description="Polar residues" evidence="2">
    <location>
        <begin position="124"/>
        <end position="135"/>
    </location>
</feature>
<evidence type="ECO:0000313" key="4">
    <source>
        <dbReference type="EMBL" id="KAK0510936.1"/>
    </source>
</evidence>
<organism evidence="4 5">
    <name type="scientific">Cladonia borealis</name>
    <dbReference type="NCBI Taxonomy" id="184061"/>
    <lineage>
        <taxon>Eukaryota</taxon>
        <taxon>Fungi</taxon>
        <taxon>Dikarya</taxon>
        <taxon>Ascomycota</taxon>
        <taxon>Pezizomycotina</taxon>
        <taxon>Lecanoromycetes</taxon>
        <taxon>OSLEUM clade</taxon>
        <taxon>Lecanoromycetidae</taxon>
        <taxon>Lecanorales</taxon>
        <taxon>Lecanorineae</taxon>
        <taxon>Cladoniaceae</taxon>
        <taxon>Cladonia</taxon>
    </lineage>
</organism>
<feature type="compositionally biased region" description="Low complexity" evidence="2">
    <location>
        <begin position="183"/>
        <end position="197"/>
    </location>
</feature>
<sequence>MSYYDGDRGRGDRGYRQSRANLNEYWVDGKGIHPDVIHREIARYLGPEAFAKSATRKEVPGSDFRGRHKALTSFKAPSYSTSNPPYDQPYPQTQTQPLYGPDNTQPGYIPPSRYPLPPPFASQPGYQPQFDNPSQARYPPLPDPNYQAGGGYSGSAFSPGYPTRDDYPYQSGGNMGSSPSAYPAPQGPYGSQGPYGPMDHVQIQPAPGARPPSSTQPPYSTGIPGYPTSGHQSPPLTTLHCSECEYTSSRQSDLQSHMQVHFPGTSSSGRRSARNG</sequence>
<dbReference type="EMBL" id="JAFEKC020000014">
    <property type="protein sequence ID" value="KAK0510936.1"/>
    <property type="molecule type" value="Genomic_DNA"/>
</dbReference>
<evidence type="ECO:0000259" key="3">
    <source>
        <dbReference type="PROSITE" id="PS50157"/>
    </source>
</evidence>
<dbReference type="PROSITE" id="PS50157">
    <property type="entry name" value="ZINC_FINGER_C2H2_2"/>
    <property type="match status" value="1"/>
</dbReference>
<gene>
    <name evidence="4" type="ORF">JMJ35_006488</name>
</gene>
<evidence type="ECO:0000313" key="5">
    <source>
        <dbReference type="Proteomes" id="UP001166286"/>
    </source>
</evidence>
<dbReference type="GO" id="GO:0008270">
    <property type="term" value="F:zinc ion binding"/>
    <property type="evidence" value="ECO:0007669"/>
    <property type="project" value="UniProtKB-KW"/>
</dbReference>
<keyword evidence="5" id="KW-1185">Reference proteome</keyword>
<keyword evidence="1" id="KW-0862">Zinc</keyword>
<proteinExistence type="predicted"/>
<feature type="compositionally biased region" description="Pro residues" evidence="2">
    <location>
        <begin position="108"/>
        <end position="121"/>
    </location>
</feature>
<dbReference type="InterPro" id="IPR013087">
    <property type="entry name" value="Znf_C2H2_type"/>
</dbReference>
<comment type="caution">
    <text evidence="4">The sequence shown here is derived from an EMBL/GenBank/DDBJ whole genome shotgun (WGS) entry which is preliminary data.</text>
</comment>
<accession>A0AA39R010</accession>
<dbReference type="SMART" id="SM00355">
    <property type="entry name" value="ZnF_C2H2"/>
    <property type="match status" value="1"/>
</dbReference>
<feature type="compositionally biased region" description="Polar residues" evidence="2">
    <location>
        <begin position="229"/>
        <end position="270"/>
    </location>
</feature>
<feature type="domain" description="C2H2-type" evidence="3">
    <location>
        <begin position="239"/>
        <end position="261"/>
    </location>
</feature>
<evidence type="ECO:0000256" key="2">
    <source>
        <dbReference type="SAM" id="MobiDB-lite"/>
    </source>
</evidence>
<name>A0AA39R010_9LECA</name>
<reference evidence="4" key="1">
    <citation type="submission" date="2023-03" db="EMBL/GenBank/DDBJ databases">
        <title>Complete genome of Cladonia borealis.</title>
        <authorList>
            <person name="Park H."/>
        </authorList>
    </citation>
    <scope>NUCLEOTIDE SEQUENCE</scope>
    <source>
        <strain evidence="4">ANT050790</strain>
    </source>
</reference>
<keyword evidence="1" id="KW-0863">Zinc-finger</keyword>
<keyword evidence="1" id="KW-0479">Metal-binding</keyword>